<evidence type="ECO:0000256" key="1">
    <source>
        <dbReference type="SAM" id="MobiDB-lite"/>
    </source>
</evidence>
<evidence type="ECO:0000313" key="3">
    <source>
        <dbReference type="Proteomes" id="UP000827092"/>
    </source>
</evidence>
<dbReference type="AlphaFoldDB" id="A0AAV6UDD5"/>
<comment type="caution">
    <text evidence="2">The sequence shown here is derived from an EMBL/GenBank/DDBJ whole genome shotgun (WGS) entry which is preliminary data.</text>
</comment>
<dbReference type="Proteomes" id="UP000827092">
    <property type="component" value="Unassembled WGS sequence"/>
</dbReference>
<sequence>MKRNKSNKKRLDVNGLKNSEVRQKYRDSLRSRLLPKAGSWNEDGGWEDLRKTISDSAEETLPELRNKKRNDCKKNGEFTCGKSETLERWREHFKDLLDGSNNPKLNEPNLHGTVDVDAEESNPVFLRLNWR</sequence>
<dbReference type="EMBL" id="JAFNEN010000511">
    <property type="protein sequence ID" value="KAG8181505.1"/>
    <property type="molecule type" value="Genomic_DNA"/>
</dbReference>
<name>A0AAV6UDD5_9ARAC</name>
<organism evidence="2 3">
    <name type="scientific">Oedothorax gibbosus</name>
    <dbReference type="NCBI Taxonomy" id="931172"/>
    <lineage>
        <taxon>Eukaryota</taxon>
        <taxon>Metazoa</taxon>
        <taxon>Ecdysozoa</taxon>
        <taxon>Arthropoda</taxon>
        <taxon>Chelicerata</taxon>
        <taxon>Arachnida</taxon>
        <taxon>Araneae</taxon>
        <taxon>Araneomorphae</taxon>
        <taxon>Entelegynae</taxon>
        <taxon>Araneoidea</taxon>
        <taxon>Linyphiidae</taxon>
        <taxon>Erigoninae</taxon>
        <taxon>Oedothorax</taxon>
    </lineage>
</organism>
<reference evidence="2 3" key="1">
    <citation type="journal article" date="2022" name="Nat. Ecol. Evol.">
        <title>A masculinizing supergene underlies an exaggerated male reproductive morph in a spider.</title>
        <authorList>
            <person name="Hendrickx F."/>
            <person name="De Corte Z."/>
            <person name="Sonet G."/>
            <person name="Van Belleghem S.M."/>
            <person name="Kostlbacher S."/>
            <person name="Vangestel C."/>
        </authorList>
    </citation>
    <scope>NUCLEOTIDE SEQUENCE [LARGE SCALE GENOMIC DNA]</scope>
    <source>
        <strain evidence="2">W744_W776</strain>
    </source>
</reference>
<evidence type="ECO:0000313" key="2">
    <source>
        <dbReference type="EMBL" id="KAG8181505.1"/>
    </source>
</evidence>
<keyword evidence="3" id="KW-1185">Reference proteome</keyword>
<feature type="region of interest" description="Disordered" evidence="1">
    <location>
        <begin position="1"/>
        <end position="21"/>
    </location>
</feature>
<accession>A0AAV6UDD5</accession>
<gene>
    <name evidence="2" type="ORF">JTE90_018742</name>
</gene>
<proteinExistence type="predicted"/>
<protein>
    <submittedName>
        <fullName evidence="2">Uncharacterized protein</fullName>
    </submittedName>
</protein>